<dbReference type="InterPro" id="IPR009057">
    <property type="entry name" value="Homeodomain-like_sf"/>
</dbReference>
<keyword evidence="1" id="KW-0547">Nucleotide-binding</keyword>
<dbReference type="Gene3D" id="1.10.10.60">
    <property type="entry name" value="Homeodomain-like"/>
    <property type="match status" value="1"/>
</dbReference>
<feature type="domain" description="Sigma-54 factor interaction" evidence="6">
    <location>
        <begin position="339"/>
        <end position="567"/>
    </location>
</feature>
<dbReference type="RefSeq" id="WP_095621611.1">
    <property type="nucleotide sequence ID" value="NZ_NSKB01000005.1"/>
</dbReference>
<dbReference type="Proteomes" id="UP000217771">
    <property type="component" value="Unassembled WGS sequence"/>
</dbReference>
<keyword evidence="3" id="KW-0805">Transcription regulation</keyword>
<dbReference type="InterPro" id="IPR025943">
    <property type="entry name" value="Sigma_54_int_dom_ATP-bd_2"/>
</dbReference>
<dbReference type="Gene3D" id="3.40.50.300">
    <property type="entry name" value="P-loop containing nucleotide triphosphate hydrolases"/>
    <property type="match status" value="1"/>
</dbReference>
<reference evidence="7 8" key="1">
    <citation type="submission" date="2017-08" db="EMBL/GenBank/DDBJ databases">
        <title>Halomonas alkalisoli sp. nov., isolated from saline alkaline soil.</title>
        <authorList>
            <person name="Wang D."/>
            <person name="Zhang G."/>
        </authorList>
    </citation>
    <scope>NUCLEOTIDE SEQUENCE [LARGE SCALE GENOMIC DNA]</scope>
    <source>
        <strain evidence="7 8">WRN001</strain>
    </source>
</reference>
<evidence type="ECO:0000256" key="1">
    <source>
        <dbReference type="ARBA" id="ARBA00022741"/>
    </source>
</evidence>
<dbReference type="InterPro" id="IPR027417">
    <property type="entry name" value="P-loop_NTPase"/>
</dbReference>
<dbReference type="PRINTS" id="PR01590">
    <property type="entry name" value="HTHFIS"/>
</dbReference>
<evidence type="ECO:0000313" key="8">
    <source>
        <dbReference type="Proteomes" id="UP000217771"/>
    </source>
</evidence>
<dbReference type="InterPro" id="IPR058031">
    <property type="entry name" value="AAA_lid_NorR"/>
</dbReference>
<dbReference type="AlphaFoldDB" id="A0A2A2EUV6"/>
<comment type="caution">
    <text evidence="7">The sequence shown here is derived from an EMBL/GenBank/DDBJ whole genome shotgun (WGS) entry which is preliminary data.</text>
</comment>
<evidence type="ECO:0000256" key="2">
    <source>
        <dbReference type="ARBA" id="ARBA00022840"/>
    </source>
</evidence>
<dbReference type="SMART" id="SM00382">
    <property type="entry name" value="AAA"/>
    <property type="match status" value="1"/>
</dbReference>
<dbReference type="InterPro" id="IPR003593">
    <property type="entry name" value="AAA+_ATPase"/>
</dbReference>
<dbReference type="Pfam" id="PF25601">
    <property type="entry name" value="AAA_lid_14"/>
    <property type="match status" value="1"/>
</dbReference>
<dbReference type="InterPro" id="IPR029016">
    <property type="entry name" value="GAF-like_dom_sf"/>
</dbReference>
<dbReference type="PANTHER" id="PTHR32071">
    <property type="entry name" value="TRANSCRIPTIONAL REGULATORY PROTEIN"/>
    <property type="match status" value="1"/>
</dbReference>
<gene>
    <name evidence="7" type="ORF">CK498_14725</name>
</gene>
<dbReference type="SUPFAM" id="SSF55781">
    <property type="entry name" value="GAF domain-like"/>
    <property type="match status" value="1"/>
</dbReference>
<dbReference type="PROSITE" id="PS00688">
    <property type="entry name" value="SIGMA54_INTERACT_3"/>
    <property type="match status" value="1"/>
</dbReference>
<organism evidence="7 8">
    <name type="scientific">Halomonas salipaludis</name>
    <dbReference type="NCBI Taxonomy" id="2032625"/>
    <lineage>
        <taxon>Bacteria</taxon>
        <taxon>Pseudomonadati</taxon>
        <taxon>Pseudomonadota</taxon>
        <taxon>Gammaproteobacteria</taxon>
        <taxon>Oceanospirillales</taxon>
        <taxon>Halomonadaceae</taxon>
        <taxon>Halomonas</taxon>
    </lineage>
</organism>
<dbReference type="InterPro" id="IPR002197">
    <property type="entry name" value="HTH_Fis"/>
</dbReference>
<dbReference type="PANTHER" id="PTHR32071:SF77">
    <property type="entry name" value="TRANSCRIPTIONAL REGULATORY PROTEIN"/>
    <property type="match status" value="1"/>
</dbReference>
<dbReference type="PROSITE" id="PS00675">
    <property type="entry name" value="SIGMA54_INTERACT_1"/>
    <property type="match status" value="1"/>
</dbReference>
<proteinExistence type="predicted"/>
<dbReference type="GO" id="GO:0006355">
    <property type="term" value="P:regulation of DNA-templated transcription"/>
    <property type="evidence" value="ECO:0007669"/>
    <property type="project" value="InterPro"/>
</dbReference>
<keyword evidence="5" id="KW-0804">Transcription</keyword>
<keyword evidence="2" id="KW-0067">ATP-binding</keyword>
<dbReference type="Pfam" id="PF00158">
    <property type="entry name" value="Sigma54_activat"/>
    <property type="match status" value="1"/>
</dbReference>
<dbReference type="GO" id="GO:0043565">
    <property type="term" value="F:sequence-specific DNA binding"/>
    <property type="evidence" value="ECO:0007669"/>
    <property type="project" value="InterPro"/>
</dbReference>
<evidence type="ECO:0000313" key="7">
    <source>
        <dbReference type="EMBL" id="PAU76142.1"/>
    </source>
</evidence>
<name>A0A2A2EUV6_9GAMM</name>
<dbReference type="InterPro" id="IPR025944">
    <property type="entry name" value="Sigma_54_int_dom_CS"/>
</dbReference>
<dbReference type="SUPFAM" id="SSF52540">
    <property type="entry name" value="P-loop containing nucleoside triphosphate hydrolases"/>
    <property type="match status" value="1"/>
</dbReference>
<evidence type="ECO:0000256" key="3">
    <source>
        <dbReference type="ARBA" id="ARBA00023015"/>
    </source>
</evidence>
<dbReference type="InterPro" id="IPR025662">
    <property type="entry name" value="Sigma_54_int_dom_ATP-bd_1"/>
</dbReference>
<dbReference type="GO" id="GO:0005524">
    <property type="term" value="F:ATP binding"/>
    <property type="evidence" value="ECO:0007669"/>
    <property type="project" value="UniProtKB-KW"/>
</dbReference>
<dbReference type="PROSITE" id="PS00676">
    <property type="entry name" value="SIGMA54_INTERACT_2"/>
    <property type="match status" value="1"/>
</dbReference>
<sequence>MALLTEQRQHIETLVRLSEGHTADLSGCREVIRRSWERCVGEYRLDPGRPRPVRVLTQQALKEHQDSVDELLHVARAGVDQLYAQIAPLGYVLLLTDRRGITVDFRGQTTQAPALRRAGLYLGADWDERYAGTCAVGTCVHEAQAITCHQREHFDATHISLTCTAAPISDPQGQVIAVLDISALQSPRAHESQNFGLPLVNLYARMIEDAYFLHRYRDCLILRFDSAREFVHLNGRGLIAIQEDGSVIAANGVGRGMIDTHLRRWPPWSSSAMPTAPQLFDAKIGDLLGILSASDDQIRAFRVRASDATCFVTLIEPRRRLAMRHAPSSPAPIPALDRLATDDPAMHRVLKLARRLRNEEVSVLISGETGTGKEVLARALHDSGKRAKGPFVAVNCAAIPESLIESELFGYLPGAFTGGRSKGMRGLIQQAEGGTLFLDEIGDMPLPLQSRLLRVLAEREVMPLGADKAVPVDIRVVTATHREMGELIAAGHFREDLYYRLNGAQLRLPALRERADRHYVIRSVFDALLAERERDVRLRADAMSALLGYAWPGNIRQLKNALAFALATADEDEITVHDLPDECQGAIGGAPKTFLPALQAVTSDEGQRLQALLKATGWNVSLVARQLGVSRPTVYRRMRRHGVVPPNWQELTS</sequence>
<keyword evidence="4" id="KW-0238">DNA-binding</keyword>
<evidence type="ECO:0000259" key="6">
    <source>
        <dbReference type="PROSITE" id="PS50045"/>
    </source>
</evidence>
<dbReference type="Pfam" id="PF02954">
    <property type="entry name" value="HTH_8"/>
    <property type="match status" value="1"/>
</dbReference>
<keyword evidence="8" id="KW-1185">Reference proteome</keyword>
<accession>A0A2A2EUV6</accession>
<dbReference type="FunFam" id="3.40.50.300:FF:000006">
    <property type="entry name" value="DNA-binding transcriptional regulator NtrC"/>
    <property type="match status" value="1"/>
</dbReference>
<dbReference type="SUPFAM" id="SSF46689">
    <property type="entry name" value="Homeodomain-like"/>
    <property type="match status" value="1"/>
</dbReference>
<dbReference type="PROSITE" id="PS50045">
    <property type="entry name" value="SIGMA54_INTERACT_4"/>
    <property type="match status" value="1"/>
</dbReference>
<evidence type="ECO:0000256" key="5">
    <source>
        <dbReference type="ARBA" id="ARBA00023163"/>
    </source>
</evidence>
<dbReference type="OrthoDB" id="9804019at2"/>
<evidence type="ECO:0000256" key="4">
    <source>
        <dbReference type="ARBA" id="ARBA00023125"/>
    </source>
</evidence>
<dbReference type="InterPro" id="IPR002078">
    <property type="entry name" value="Sigma_54_int"/>
</dbReference>
<dbReference type="CDD" id="cd00009">
    <property type="entry name" value="AAA"/>
    <property type="match status" value="1"/>
</dbReference>
<dbReference type="Gene3D" id="1.10.8.60">
    <property type="match status" value="1"/>
</dbReference>
<dbReference type="EMBL" id="NSKB01000005">
    <property type="protein sequence ID" value="PAU76142.1"/>
    <property type="molecule type" value="Genomic_DNA"/>
</dbReference>
<protein>
    <submittedName>
        <fullName evidence="7">Transcriptional regulator</fullName>
    </submittedName>
</protein>
<dbReference type="Gene3D" id="3.30.450.40">
    <property type="match status" value="1"/>
</dbReference>